<evidence type="ECO:0000313" key="10">
    <source>
        <dbReference type="Proteomes" id="UP000005666"/>
    </source>
</evidence>
<proteinExistence type="inferred from homology"/>
<evidence type="ECO:0000256" key="4">
    <source>
        <dbReference type="ARBA" id="ARBA00022741"/>
    </source>
</evidence>
<accession>G8BZ09</accession>
<dbReference type="PANTHER" id="PTHR13622:SF8">
    <property type="entry name" value="THIAMIN PYROPHOSPHOKINASE 1"/>
    <property type="match status" value="1"/>
</dbReference>
<dbReference type="GeneID" id="11533014"/>
<dbReference type="InterPro" id="IPR036371">
    <property type="entry name" value="TPK_B1-bd_sf"/>
</dbReference>
<evidence type="ECO:0000256" key="2">
    <source>
        <dbReference type="ARBA" id="ARBA00006785"/>
    </source>
</evidence>
<dbReference type="GO" id="GO:0006772">
    <property type="term" value="P:thiamine metabolic process"/>
    <property type="evidence" value="ECO:0007669"/>
    <property type="project" value="InterPro"/>
</dbReference>
<dbReference type="SUPFAM" id="SSF63999">
    <property type="entry name" value="Thiamin pyrophosphokinase, catalytic domain"/>
    <property type="match status" value="1"/>
</dbReference>
<comment type="similarity">
    <text evidence="2 7">Belongs to the thiamine pyrophosphokinase family.</text>
</comment>
<dbReference type="eggNOG" id="KOG3153">
    <property type="taxonomic scope" value="Eukaryota"/>
</dbReference>
<gene>
    <name evidence="9" type="primary">TPHA0J02800</name>
    <name evidence="9" type="ordered locus">TPHA_0J02800</name>
</gene>
<dbReference type="PANTHER" id="PTHR13622">
    <property type="entry name" value="THIAMIN PYROPHOSPHOKINASE"/>
    <property type="match status" value="1"/>
</dbReference>
<dbReference type="Pfam" id="PF04265">
    <property type="entry name" value="TPK_B1_binding"/>
    <property type="match status" value="1"/>
</dbReference>
<dbReference type="SMART" id="SM00983">
    <property type="entry name" value="TPK_B1_binding"/>
    <property type="match status" value="1"/>
</dbReference>
<dbReference type="OMA" id="TDMCKAL"/>
<dbReference type="Gene3D" id="3.40.50.10240">
    <property type="entry name" value="Thiamin pyrophosphokinase, catalytic domain"/>
    <property type="match status" value="1"/>
</dbReference>
<dbReference type="CDD" id="cd07995">
    <property type="entry name" value="TPK"/>
    <property type="match status" value="1"/>
</dbReference>
<feature type="domain" description="Thiamin pyrophosphokinase thiamin-binding" evidence="8">
    <location>
        <begin position="233"/>
        <end position="304"/>
    </location>
</feature>
<dbReference type="KEGG" id="tpf:TPHA_0J02800"/>
<dbReference type="AlphaFoldDB" id="G8BZ09"/>
<dbReference type="STRING" id="1071381.G8BZ09"/>
<keyword evidence="3 7" id="KW-0808">Transferase</keyword>
<keyword evidence="4 7" id="KW-0547">Nucleotide-binding</keyword>
<evidence type="ECO:0000256" key="5">
    <source>
        <dbReference type="ARBA" id="ARBA00022777"/>
    </source>
</evidence>
<dbReference type="Gene3D" id="2.60.120.320">
    <property type="entry name" value="Thiamin pyrophosphokinase, thiamin-binding domain"/>
    <property type="match status" value="1"/>
</dbReference>
<dbReference type="SUPFAM" id="SSF63862">
    <property type="entry name" value="Thiamin pyrophosphokinase, substrate-binding domain"/>
    <property type="match status" value="1"/>
</dbReference>
<reference evidence="9 10" key="1">
    <citation type="journal article" date="2011" name="Proc. Natl. Acad. Sci. U.S.A.">
        <title>Evolutionary erosion of yeast sex chromosomes by mating-type switching accidents.</title>
        <authorList>
            <person name="Gordon J.L."/>
            <person name="Armisen D."/>
            <person name="Proux-Wera E."/>
            <person name="Oheigeartaigh S.S."/>
            <person name="Byrne K.P."/>
            <person name="Wolfe K.H."/>
        </authorList>
    </citation>
    <scope>NUCLEOTIDE SEQUENCE [LARGE SCALE GENOMIC DNA]</scope>
    <source>
        <strain evidence="10">ATCC 24235 / CBS 4417 / NBRC 1672 / NRRL Y-8282 / UCD 70-5</strain>
    </source>
</reference>
<keyword evidence="10" id="KW-1185">Reference proteome</keyword>
<dbReference type="RefSeq" id="XP_003687535.1">
    <property type="nucleotide sequence ID" value="XM_003687487.1"/>
</dbReference>
<evidence type="ECO:0000259" key="8">
    <source>
        <dbReference type="SMART" id="SM00983"/>
    </source>
</evidence>
<dbReference type="OrthoDB" id="25149at2759"/>
<dbReference type="GO" id="GO:0030975">
    <property type="term" value="F:thiamine binding"/>
    <property type="evidence" value="ECO:0007669"/>
    <property type="project" value="UniProtKB-UniRule"/>
</dbReference>
<evidence type="ECO:0000256" key="3">
    <source>
        <dbReference type="ARBA" id="ARBA00022679"/>
    </source>
</evidence>
<dbReference type="GO" id="GO:0004788">
    <property type="term" value="F:thiamine diphosphokinase activity"/>
    <property type="evidence" value="ECO:0007669"/>
    <property type="project" value="UniProtKB-UniRule"/>
</dbReference>
<evidence type="ECO:0000256" key="1">
    <source>
        <dbReference type="ARBA" id="ARBA00005078"/>
    </source>
</evidence>
<keyword evidence="5 7" id="KW-0418">Kinase</keyword>
<dbReference type="GO" id="GO:0016301">
    <property type="term" value="F:kinase activity"/>
    <property type="evidence" value="ECO:0007669"/>
    <property type="project" value="UniProtKB-UniRule"/>
</dbReference>
<comment type="catalytic activity">
    <reaction evidence="7">
        <text>thiamine + ATP = thiamine diphosphate + AMP + H(+)</text>
        <dbReference type="Rhea" id="RHEA:11576"/>
        <dbReference type="ChEBI" id="CHEBI:15378"/>
        <dbReference type="ChEBI" id="CHEBI:18385"/>
        <dbReference type="ChEBI" id="CHEBI:30616"/>
        <dbReference type="ChEBI" id="CHEBI:58937"/>
        <dbReference type="ChEBI" id="CHEBI:456215"/>
    </reaction>
</comment>
<dbReference type="InterPro" id="IPR007371">
    <property type="entry name" value="TPK_catalytic"/>
</dbReference>
<dbReference type="InterPro" id="IPR036759">
    <property type="entry name" value="TPK_catalytic_sf"/>
</dbReference>
<dbReference type="UniPathway" id="UPA00060">
    <property type="reaction ID" value="UER00597"/>
</dbReference>
<dbReference type="PIRSF" id="PIRSF031057">
    <property type="entry name" value="Thiamin_pyrophosphokinase"/>
    <property type="match status" value="1"/>
</dbReference>
<dbReference type="InterPro" id="IPR006282">
    <property type="entry name" value="Thi_PPkinase"/>
</dbReference>
<dbReference type="GO" id="GO:0009229">
    <property type="term" value="P:thiamine diphosphate biosynthetic process"/>
    <property type="evidence" value="ECO:0007669"/>
    <property type="project" value="UniProtKB-UniRule"/>
</dbReference>
<comment type="pathway">
    <text evidence="1 7">Cofactor biosynthesis; thiamine diphosphate biosynthesis; thiamine diphosphate from thiamine: step 1/1.</text>
</comment>
<dbReference type="EC" id="2.7.6.2" evidence="7"/>
<dbReference type="Pfam" id="PF04263">
    <property type="entry name" value="TPK_catalytic"/>
    <property type="match status" value="1"/>
</dbReference>
<dbReference type="HOGENOM" id="CLU_044237_0_0_1"/>
<dbReference type="Proteomes" id="UP000005666">
    <property type="component" value="Chromosome 10"/>
</dbReference>
<name>G8BZ09_TETPH</name>
<protein>
    <recommendedName>
        <fullName evidence="7">Thiamine pyrophosphokinase</fullName>
        <ecNumber evidence="7">2.7.6.2</ecNumber>
    </recommendedName>
</protein>
<dbReference type="InterPro" id="IPR016966">
    <property type="entry name" value="Thiamin_pyrophosphokinase_euk"/>
</dbReference>
<evidence type="ECO:0000256" key="6">
    <source>
        <dbReference type="ARBA" id="ARBA00022840"/>
    </source>
</evidence>
<evidence type="ECO:0000256" key="7">
    <source>
        <dbReference type="PIRNR" id="PIRNR031057"/>
    </source>
</evidence>
<dbReference type="InterPro" id="IPR007373">
    <property type="entry name" value="Thiamin_PyroPKinase_B1-bd"/>
</dbReference>
<keyword evidence="6 7" id="KW-0067">ATP-binding</keyword>
<dbReference type="GO" id="GO:0005524">
    <property type="term" value="F:ATP binding"/>
    <property type="evidence" value="ECO:0007669"/>
    <property type="project" value="UniProtKB-UniRule"/>
</dbReference>
<organism evidence="9 10">
    <name type="scientific">Tetrapisispora phaffii (strain ATCC 24235 / CBS 4417 / NBRC 1672 / NRRL Y-8282 / UCD 70-5)</name>
    <name type="common">Yeast</name>
    <name type="synonym">Fabospora phaffii</name>
    <dbReference type="NCBI Taxonomy" id="1071381"/>
    <lineage>
        <taxon>Eukaryota</taxon>
        <taxon>Fungi</taxon>
        <taxon>Dikarya</taxon>
        <taxon>Ascomycota</taxon>
        <taxon>Saccharomycotina</taxon>
        <taxon>Saccharomycetes</taxon>
        <taxon>Saccharomycetales</taxon>
        <taxon>Saccharomycetaceae</taxon>
        <taxon>Tetrapisispora</taxon>
    </lineage>
</organism>
<dbReference type="EMBL" id="HE612865">
    <property type="protein sequence ID" value="CCE65101.1"/>
    <property type="molecule type" value="Genomic_DNA"/>
</dbReference>
<evidence type="ECO:0000313" key="9">
    <source>
        <dbReference type="EMBL" id="CCE65101.1"/>
    </source>
</evidence>
<sequence>MTEQCIENDDNVEITLENTIKHRTVNIQDYITQYNNDYSVLLILNQEIAIREAFLKLWDLYKIRICADGGANRLYDFFEDDEELRLKHLPDYIVGDLDSLSDNVKEYYSKNHVVIIRQSTQYSTDFMKCVQLISLHFNSQTFKTLLSTETNGIANNYGITELDGLLRLHKERKAQKKKETIHNINVLALGGIDGRFDQTMHSISQLYVLSKSDSYIKLSYLTPTDLIILLPSGATLLKYSQEFKNDCIGNVGLLPIGQPAQIIETRGLKWDILNWNTSIPTGKLSSSNRFAGSNGCYIHTKDDLVFNIEINLKKLSKYL</sequence>